<protein>
    <recommendedName>
        <fullName evidence="4">Prolactin receptor</fullName>
    </recommendedName>
</protein>
<evidence type="ECO:0000256" key="1">
    <source>
        <dbReference type="SAM" id="MobiDB-lite"/>
    </source>
</evidence>
<reference evidence="2 3" key="1">
    <citation type="journal article" date="2021" name="BMC Biol.">
        <title>Horizontally acquired antibacterial genes associated with adaptive radiation of ladybird beetles.</title>
        <authorList>
            <person name="Li H.S."/>
            <person name="Tang X.F."/>
            <person name="Huang Y.H."/>
            <person name="Xu Z.Y."/>
            <person name="Chen M.L."/>
            <person name="Du X.Y."/>
            <person name="Qiu B.Y."/>
            <person name="Chen P.T."/>
            <person name="Zhang W."/>
            <person name="Slipinski A."/>
            <person name="Escalona H.E."/>
            <person name="Waterhouse R.M."/>
            <person name="Zwick A."/>
            <person name="Pang H."/>
        </authorList>
    </citation>
    <scope>NUCLEOTIDE SEQUENCE [LARGE SCALE GENOMIC DNA]</scope>
    <source>
        <strain evidence="2">SYSU2018</strain>
    </source>
</reference>
<dbReference type="EMBL" id="JABFTP020000001">
    <property type="protein sequence ID" value="KAL3265939.1"/>
    <property type="molecule type" value="Genomic_DNA"/>
</dbReference>
<evidence type="ECO:0008006" key="4">
    <source>
        <dbReference type="Google" id="ProtNLM"/>
    </source>
</evidence>
<feature type="region of interest" description="Disordered" evidence="1">
    <location>
        <begin position="1"/>
        <end position="70"/>
    </location>
</feature>
<keyword evidence="3" id="KW-1185">Reference proteome</keyword>
<evidence type="ECO:0000313" key="2">
    <source>
        <dbReference type="EMBL" id="KAL3265939.1"/>
    </source>
</evidence>
<comment type="caution">
    <text evidence="2">The sequence shown here is derived from an EMBL/GenBank/DDBJ whole genome shotgun (WGS) entry which is preliminary data.</text>
</comment>
<name>A0ABD2MHV9_9CUCU</name>
<accession>A0ABD2MHV9</accession>
<evidence type="ECO:0000313" key="3">
    <source>
        <dbReference type="Proteomes" id="UP001516400"/>
    </source>
</evidence>
<feature type="non-terminal residue" evidence="2">
    <location>
        <position position="1"/>
    </location>
</feature>
<organism evidence="2 3">
    <name type="scientific">Cryptolaemus montrouzieri</name>
    <dbReference type="NCBI Taxonomy" id="559131"/>
    <lineage>
        <taxon>Eukaryota</taxon>
        <taxon>Metazoa</taxon>
        <taxon>Ecdysozoa</taxon>
        <taxon>Arthropoda</taxon>
        <taxon>Hexapoda</taxon>
        <taxon>Insecta</taxon>
        <taxon>Pterygota</taxon>
        <taxon>Neoptera</taxon>
        <taxon>Endopterygota</taxon>
        <taxon>Coleoptera</taxon>
        <taxon>Polyphaga</taxon>
        <taxon>Cucujiformia</taxon>
        <taxon>Coccinelloidea</taxon>
        <taxon>Coccinellidae</taxon>
        <taxon>Scymninae</taxon>
        <taxon>Scymnini</taxon>
        <taxon>Cryptolaemus</taxon>
    </lineage>
</organism>
<proteinExistence type="predicted"/>
<sequence>KSISSGNMESRFEKNVPGTQNKADLDEQRNSSTDSMKNLLPASAIPEESVTYSPDSEIKQDTGCSTRLKL</sequence>
<gene>
    <name evidence="2" type="ORF">HHI36_010127</name>
</gene>
<dbReference type="Proteomes" id="UP001516400">
    <property type="component" value="Unassembled WGS sequence"/>
</dbReference>
<dbReference type="AlphaFoldDB" id="A0ABD2MHV9"/>